<dbReference type="AlphaFoldDB" id="A0AAV9IWB9"/>
<dbReference type="GO" id="GO:0005829">
    <property type="term" value="C:cytosol"/>
    <property type="evidence" value="ECO:0007669"/>
    <property type="project" value="TreeGrafter"/>
</dbReference>
<dbReference type="Gene3D" id="3.40.1490.10">
    <property type="entry name" value="Bit1"/>
    <property type="match status" value="1"/>
</dbReference>
<keyword evidence="2" id="KW-0378">Hydrolase</keyword>
<dbReference type="Proteomes" id="UP001301350">
    <property type="component" value="Unassembled WGS sequence"/>
</dbReference>
<dbReference type="InterPro" id="IPR023476">
    <property type="entry name" value="Pep_tRNA_hydro_II_dom_sf"/>
</dbReference>
<dbReference type="EMBL" id="JANCYW010000009">
    <property type="protein sequence ID" value="KAK4536557.1"/>
    <property type="molecule type" value="Genomic_DNA"/>
</dbReference>
<dbReference type="InterPro" id="IPR002833">
    <property type="entry name" value="PTH2"/>
</dbReference>
<dbReference type="PANTHER" id="PTHR12649">
    <property type="entry name" value="PEPTIDYL-TRNA HYDROLASE 2"/>
    <property type="match status" value="1"/>
</dbReference>
<organism evidence="6 7">
    <name type="scientific">Cyanidium caldarium</name>
    <name type="common">Red alga</name>
    <dbReference type="NCBI Taxonomy" id="2771"/>
    <lineage>
        <taxon>Eukaryota</taxon>
        <taxon>Rhodophyta</taxon>
        <taxon>Bangiophyceae</taxon>
        <taxon>Cyanidiales</taxon>
        <taxon>Cyanidiaceae</taxon>
        <taxon>Cyanidium</taxon>
    </lineage>
</organism>
<dbReference type="CDD" id="cd02430">
    <property type="entry name" value="PTH2"/>
    <property type="match status" value="1"/>
</dbReference>
<reference evidence="6 7" key="1">
    <citation type="submission" date="2022-07" db="EMBL/GenBank/DDBJ databases">
        <title>Genome-wide signatures of adaptation to extreme environments.</title>
        <authorList>
            <person name="Cho C.H."/>
            <person name="Yoon H.S."/>
        </authorList>
    </citation>
    <scope>NUCLEOTIDE SEQUENCE [LARGE SCALE GENOMIC DNA]</scope>
    <source>
        <strain evidence="6 7">DBV 063 E5</strain>
    </source>
</reference>
<evidence type="ECO:0000256" key="2">
    <source>
        <dbReference type="ARBA" id="ARBA00022801"/>
    </source>
</evidence>
<evidence type="ECO:0000256" key="5">
    <source>
        <dbReference type="SAM" id="Phobius"/>
    </source>
</evidence>
<keyword evidence="7" id="KW-1185">Reference proteome</keyword>
<keyword evidence="5" id="KW-0812">Transmembrane</keyword>
<keyword evidence="5" id="KW-1133">Transmembrane helix</keyword>
<comment type="catalytic activity">
    <reaction evidence="4">
        <text>an N-acyl-L-alpha-aminoacyl-tRNA + H2O = an N-acyl-L-amino acid + a tRNA + H(+)</text>
        <dbReference type="Rhea" id="RHEA:54448"/>
        <dbReference type="Rhea" id="RHEA-COMP:10123"/>
        <dbReference type="Rhea" id="RHEA-COMP:13883"/>
        <dbReference type="ChEBI" id="CHEBI:15377"/>
        <dbReference type="ChEBI" id="CHEBI:15378"/>
        <dbReference type="ChEBI" id="CHEBI:59874"/>
        <dbReference type="ChEBI" id="CHEBI:78442"/>
        <dbReference type="ChEBI" id="CHEBI:138191"/>
        <dbReference type="EC" id="3.1.1.29"/>
    </reaction>
</comment>
<accession>A0AAV9IWB9</accession>
<evidence type="ECO:0000256" key="3">
    <source>
        <dbReference type="ARBA" id="ARBA00038050"/>
    </source>
</evidence>
<name>A0AAV9IWB9_CYACA</name>
<dbReference type="Pfam" id="PF01981">
    <property type="entry name" value="PTH2"/>
    <property type="match status" value="1"/>
</dbReference>
<protein>
    <recommendedName>
        <fullName evidence="1">peptidyl-tRNA hydrolase</fullName>
        <ecNumber evidence="1">3.1.1.29</ecNumber>
    </recommendedName>
</protein>
<evidence type="ECO:0000313" key="7">
    <source>
        <dbReference type="Proteomes" id="UP001301350"/>
    </source>
</evidence>
<dbReference type="PANTHER" id="PTHR12649:SF11">
    <property type="entry name" value="PEPTIDYL-TRNA HYDROLASE 2, MITOCHONDRIAL"/>
    <property type="match status" value="1"/>
</dbReference>
<dbReference type="EC" id="3.1.1.29" evidence="1"/>
<dbReference type="FunFam" id="3.40.1490.10:FF:000001">
    <property type="entry name" value="Peptidyl-tRNA hydrolase 2"/>
    <property type="match status" value="1"/>
</dbReference>
<keyword evidence="5" id="KW-0472">Membrane</keyword>
<sequence>MRLQRESRGPSLPSETWPALLVGFLVGFLFGRHRLFKRDAKYGVQPTHATCVYATPPGTPSSGTPGRAADHADDQLLVRGHRGDDVKLVLVVRRDLKMGTGKVAAQCGHATLGAYRSCNNRALLAAWERAGQPKIALKCKTLSEMLALEREARRAGISTHLVLDAGKTQIAAGSATVLALGPAESARIDRISGRLKLL</sequence>
<evidence type="ECO:0000313" key="6">
    <source>
        <dbReference type="EMBL" id="KAK4536557.1"/>
    </source>
</evidence>
<feature type="transmembrane region" description="Helical" evidence="5">
    <location>
        <begin position="12"/>
        <end position="31"/>
    </location>
</feature>
<dbReference type="SUPFAM" id="SSF102462">
    <property type="entry name" value="Peptidyl-tRNA hydrolase II"/>
    <property type="match status" value="1"/>
</dbReference>
<comment type="caution">
    <text evidence="6">The sequence shown here is derived from an EMBL/GenBank/DDBJ whole genome shotgun (WGS) entry which is preliminary data.</text>
</comment>
<evidence type="ECO:0000256" key="4">
    <source>
        <dbReference type="ARBA" id="ARBA00048707"/>
    </source>
</evidence>
<evidence type="ECO:0000256" key="1">
    <source>
        <dbReference type="ARBA" id="ARBA00013260"/>
    </source>
</evidence>
<dbReference type="NCBIfam" id="TIGR00283">
    <property type="entry name" value="arch_pth2"/>
    <property type="match status" value="1"/>
</dbReference>
<dbReference type="GO" id="GO:0004045">
    <property type="term" value="F:peptidyl-tRNA hydrolase activity"/>
    <property type="evidence" value="ECO:0007669"/>
    <property type="project" value="UniProtKB-EC"/>
</dbReference>
<gene>
    <name evidence="6" type="ORF">CDCA_CDCA09G2582</name>
</gene>
<proteinExistence type="inferred from homology"/>
<comment type="similarity">
    <text evidence="3">Belongs to the PTH2 family.</text>
</comment>